<evidence type="ECO:0000313" key="3">
    <source>
        <dbReference type="EMBL" id="RKN77389.1"/>
    </source>
</evidence>
<protein>
    <submittedName>
        <fullName evidence="3">CPBP family intramembrane metalloprotease</fullName>
    </submittedName>
</protein>
<dbReference type="Proteomes" id="UP000270343">
    <property type="component" value="Unassembled WGS sequence"/>
</dbReference>
<dbReference type="GO" id="GO:0004175">
    <property type="term" value="F:endopeptidase activity"/>
    <property type="evidence" value="ECO:0007669"/>
    <property type="project" value="UniProtKB-ARBA"/>
</dbReference>
<gene>
    <name evidence="3" type="ORF">D7231_01210</name>
</gene>
<feature type="transmembrane region" description="Helical" evidence="1">
    <location>
        <begin position="102"/>
        <end position="121"/>
    </location>
</feature>
<evidence type="ECO:0000259" key="2">
    <source>
        <dbReference type="Pfam" id="PF02517"/>
    </source>
</evidence>
<name>A0A3B0BZ61_9ACTN</name>
<organism evidence="3 4">
    <name type="scientific">Streptomyces klenkii</name>
    <dbReference type="NCBI Taxonomy" id="1420899"/>
    <lineage>
        <taxon>Bacteria</taxon>
        <taxon>Bacillati</taxon>
        <taxon>Actinomycetota</taxon>
        <taxon>Actinomycetes</taxon>
        <taxon>Kitasatosporales</taxon>
        <taxon>Streptomycetaceae</taxon>
        <taxon>Streptomyces</taxon>
    </lineage>
</organism>
<dbReference type="InterPro" id="IPR003675">
    <property type="entry name" value="Rce1/LyrA-like_dom"/>
</dbReference>
<feature type="domain" description="CAAX prenyl protease 2/Lysostaphin resistance protein A-like" evidence="2">
    <location>
        <begin position="144"/>
        <end position="228"/>
    </location>
</feature>
<keyword evidence="1" id="KW-0472">Membrane</keyword>
<accession>A0A3B0BZ61</accession>
<keyword evidence="3" id="KW-0645">Protease</keyword>
<dbReference type="RefSeq" id="WP_120753003.1">
    <property type="nucleotide sequence ID" value="NZ_JBFADQ010000032.1"/>
</dbReference>
<feature type="transmembrane region" description="Helical" evidence="1">
    <location>
        <begin position="190"/>
        <end position="208"/>
    </location>
</feature>
<evidence type="ECO:0000256" key="1">
    <source>
        <dbReference type="SAM" id="Phobius"/>
    </source>
</evidence>
<dbReference type="GO" id="GO:0008237">
    <property type="term" value="F:metallopeptidase activity"/>
    <property type="evidence" value="ECO:0007669"/>
    <property type="project" value="UniProtKB-KW"/>
</dbReference>
<dbReference type="OrthoDB" id="4551771at2"/>
<dbReference type="GO" id="GO:0080120">
    <property type="term" value="P:CAAX-box protein maturation"/>
    <property type="evidence" value="ECO:0007669"/>
    <property type="project" value="UniProtKB-ARBA"/>
</dbReference>
<keyword evidence="3" id="KW-0378">Hydrolase</keyword>
<keyword evidence="1" id="KW-0812">Transmembrane</keyword>
<keyword evidence="4" id="KW-1185">Reference proteome</keyword>
<evidence type="ECO:0000313" key="4">
    <source>
        <dbReference type="Proteomes" id="UP000270343"/>
    </source>
</evidence>
<feature type="transmembrane region" description="Helical" evidence="1">
    <location>
        <begin position="62"/>
        <end position="81"/>
    </location>
</feature>
<proteinExistence type="predicted"/>
<comment type="caution">
    <text evidence="3">The sequence shown here is derived from an EMBL/GenBank/DDBJ whole genome shotgun (WGS) entry which is preliminary data.</text>
</comment>
<dbReference type="Pfam" id="PF02517">
    <property type="entry name" value="Rce1-like"/>
    <property type="match status" value="1"/>
</dbReference>
<dbReference type="AlphaFoldDB" id="A0A3B0BZ61"/>
<dbReference type="EMBL" id="RBAM01000001">
    <property type="protein sequence ID" value="RKN77389.1"/>
    <property type="molecule type" value="Genomic_DNA"/>
</dbReference>
<feature type="transmembrane region" description="Helical" evidence="1">
    <location>
        <begin position="27"/>
        <end position="50"/>
    </location>
</feature>
<keyword evidence="1" id="KW-1133">Transmembrane helix</keyword>
<keyword evidence="3" id="KW-0482">Metalloprotease</keyword>
<sequence length="265" mass="28940">MFSGPPPDAYASCRPDRARTPSAARDWCLVAAGFLLAFGLTSAVAVQILLTGHIDLPEWAVRYLPGMKAGFVVAAAALLPAHRWLGYSARELGLAARPRRSFPYGAAGAAAVAYLGMWIGFEVMRLFPSPGFAPDGRTGAGEQLVANLHGALVEEALLLALPMAVMTRLRWSWQAQLAVLTVLRVPFHLYYGYGALALCVIWMAGYVLVYRRTRLVWPFMLAHFVYNSAHADYLPPALRLLLGLAFWIGGVATLVRIVRFVRAAQ</sequence>
<reference evidence="3 4" key="1">
    <citation type="journal article" date="2015" name="Antonie Van Leeuwenhoek">
        <title>Streptomyces klenkii sp. nov., isolated from deep marine sediment.</title>
        <authorList>
            <person name="Veyisoglu A."/>
            <person name="Sahin N."/>
        </authorList>
    </citation>
    <scope>NUCLEOTIDE SEQUENCE [LARGE SCALE GENOMIC DNA]</scope>
    <source>
        <strain evidence="3 4">KCTC 29202</strain>
    </source>
</reference>
<dbReference type="GO" id="GO:0006508">
    <property type="term" value="P:proteolysis"/>
    <property type="evidence" value="ECO:0007669"/>
    <property type="project" value="UniProtKB-KW"/>
</dbReference>
<feature type="transmembrane region" description="Helical" evidence="1">
    <location>
        <begin position="237"/>
        <end position="258"/>
    </location>
</feature>